<dbReference type="GO" id="GO:0034475">
    <property type="term" value="P:U4 snRNA 3'-end processing"/>
    <property type="evidence" value="ECO:0007669"/>
    <property type="project" value="TreeGrafter"/>
</dbReference>
<feature type="region of interest" description="Disordered" evidence="10">
    <location>
        <begin position="1"/>
        <end position="32"/>
    </location>
</feature>
<dbReference type="GO" id="GO:0034473">
    <property type="term" value="P:U1 snRNA 3'-end processing"/>
    <property type="evidence" value="ECO:0007669"/>
    <property type="project" value="TreeGrafter"/>
</dbReference>
<accession>A0A9P6NNS4</accession>
<name>A0A9P6NNS4_9BASI</name>
<dbReference type="PANTHER" id="PTHR11097:SF9">
    <property type="entry name" value="EXOSOME COMPLEX COMPONENT RRP43"/>
    <property type="match status" value="1"/>
</dbReference>
<feature type="compositionally biased region" description="Polar residues" evidence="10">
    <location>
        <begin position="11"/>
        <end position="29"/>
    </location>
</feature>
<feature type="domain" description="Exoribonuclease phosphorolytic" evidence="11">
    <location>
        <begin position="67"/>
        <end position="201"/>
    </location>
</feature>
<dbReference type="GO" id="GO:0071035">
    <property type="term" value="P:nuclear polyadenylation-dependent rRNA catabolic process"/>
    <property type="evidence" value="ECO:0007669"/>
    <property type="project" value="TreeGrafter"/>
</dbReference>
<keyword evidence="13" id="KW-1185">Reference proteome</keyword>
<keyword evidence="8" id="KW-0539">Nucleus</keyword>
<keyword evidence="5" id="KW-0698">rRNA processing</keyword>
<gene>
    <name evidence="12" type="ORF">CROQUDRAFT_653721</name>
</gene>
<dbReference type="InterPro" id="IPR027408">
    <property type="entry name" value="PNPase/RNase_PH_dom_sf"/>
</dbReference>
<dbReference type="GO" id="GO:0005730">
    <property type="term" value="C:nucleolus"/>
    <property type="evidence" value="ECO:0007669"/>
    <property type="project" value="UniProtKB-SubCell"/>
</dbReference>
<reference evidence="12" key="1">
    <citation type="submission" date="2013-11" db="EMBL/GenBank/DDBJ databases">
        <title>Genome sequence of the fusiform rust pathogen reveals effectors for host alternation and coevolution with pine.</title>
        <authorList>
            <consortium name="DOE Joint Genome Institute"/>
            <person name="Smith K."/>
            <person name="Pendleton A."/>
            <person name="Kubisiak T."/>
            <person name="Anderson C."/>
            <person name="Salamov A."/>
            <person name="Aerts A."/>
            <person name="Riley R."/>
            <person name="Clum A."/>
            <person name="Lindquist E."/>
            <person name="Ence D."/>
            <person name="Campbell M."/>
            <person name="Kronenberg Z."/>
            <person name="Feau N."/>
            <person name="Dhillon B."/>
            <person name="Hamelin R."/>
            <person name="Burleigh J."/>
            <person name="Smith J."/>
            <person name="Yandell M."/>
            <person name="Nelson C."/>
            <person name="Grigoriev I."/>
            <person name="Davis J."/>
        </authorList>
    </citation>
    <scope>NUCLEOTIDE SEQUENCE</scope>
    <source>
        <strain evidence="12">G11</strain>
    </source>
</reference>
<dbReference type="SUPFAM" id="SSF55666">
    <property type="entry name" value="Ribonuclease PH domain 2-like"/>
    <property type="match status" value="1"/>
</dbReference>
<dbReference type="Pfam" id="PF01138">
    <property type="entry name" value="RNase_PH"/>
    <property type="match status" value="1"/>
</dbReference>
<evidence type="ECO:0000256" key="1">
    <source>
        <dbReference type="ARBA" id="ARBA00004496"/>
    </source>
</evidence>
<dbReference type="Proteomes" id="UP000886653">
    <property type="component" value="Unassembled WGS sequence"/>
</dbReference>
<dbReference type="InterPro" id="IPR036345">
    <property type="entry name" value="ExoRNase_PH_dom2_sf"/>
</dbReference>
<dbReference type="CDD" id="cd11369">
    <property type="entry name" value="RNase_PH_RRP43"/>
    <property type="match status" value="1"/>
</dbReference>
<dbReference type="GO" id="GO:0071028">
    <property type="term" value="P:nuclear mRNA surveillance"/>
    <property type="evidence" value="ECO:0007669"/>
    <property type="project" value="TreeGrafter"/>
</dbReference>
<dbReference type="SUPFAM" id="SSF54211">
    <property type="entry name" value="Ribosomal protein S5 domain 2-like"/>
    <property type="match status" value="1"/>
</dbReference>
<evidence type="ECO:0000256" key="10">
    <source>
        <dbReference type="SAM" id="MobiDB-lite"/>
    </source>
</evidence>
<keyword evidence="6" id="KW-0271">Exosome</keyword>
<evidence type="ECO:0000256" key="9">
    <source>
        <dbReference type="ARBA" id="ARBA00030617"/>
    </source>
</evidence>
<dbReference type="Gene3D" id="3.30.230.70">
    <property type="entry name" value="GHMP Kinase, N-terminal domain"/>
    <property type="match status" value="1"/>
</dbReference>
<evidence type="ECO:0000259" key="11">
    <source>
        <dbReference type="Pfam" id="PF01138"/>
    </source>
</evidence>
<dbReference type="InterPro" id="IPR033196">
    <property type="entry name" value="Rrp43"/>
</dbReference>
<dbReference type="InterPro" id="IPR001247">
    <property type="entry name" value="ExoRNase_PH_dom1"/>
</dbReference>
<dbReference type="FunFam" id="3.30.230.70:FF:000017">
    <property type="entry name" value="Exosome complex component Rrp42"/>
    <property type="match status" value="1"/>
</dbReference>
<keyword evidence="4" id="KW-0963">Cytoplasm</keyword>
<evidence type="ECO:0000256" key="8">
    <source>
        <dbReference type="ARBA" id="ARBA00023242"/>
    </source>
</evidence>
<dbReference type="PANTHER" id="PTHR11097">
    <property type="entry name" value="EXOSOME COMPLEX EXONUCLEASE RIBOSOMAL RNA PROCESSING PROTEIN"/>
    <property type="match status" value="1"/>
</dbReference>
<dbReference type="InterPro" id="IPR020568">
    <property type="entry name" value="Ribosomal_Su5_D2-typ_SF"/>
</dbReference>
<keyword evidence="7" id="KW-0694">RNA-binding</keyword>
<dbReference type="InterPro" id="IPR050590">
    <property type="entry name" value="Exosome_comp_Rrp42_subfam"/>
</dbReference>
<evidence type="ECO:0000256" key="3">
    <source>
        <dbReference type="ARBA" id="ARBA00006678"/>
    </source>
</evidence>
<sequence>MKPQSAFAKLNQKQSTQNAPISSVSNAPTPSLREFEPDVFQRLQPKAYLEHHLKQSTRPDGRPLDGLRDLRIDNGSISSAHGSSLVTIGKTSVVCGIRFEVAEPDHMTPNQGFVVPNVEIGPLCASKFKPGPPSEESQVISSRIRDIITSAGLVSLTSLVIHPGKLVWVIYIDVIGLSHDGNVFDASLLSITHALKNARRPIVQYDPDLNQVLLPDPACSELLSLDIPHSIFPLSFAVFNRSHILPDPTLFEEEQSQGTITVVLDSSKALRHLSYSGVIEPQTAGKQSTLEYCIEFTVKQMQSQSRSSE</sequence>
<evidence type="ECO:0000256" key="7">
    <source>
        <dbReference type="ARBA" id="ARBA00022884"/>
    </source>
</evidence>
<evidence type="ECO:0000256" key="5">
    <source>
        <dbReference type="ARBA" id="ARBA00022552"/>
    </source>
</evidence>
<dbReference type="GO" id="GO:0000176">
    <property type="term" value="C:nuclear exosome (RNase complex)"/>
    <property type="evidence" value="ECO:0007669"/>
    <property type="project" value="TreeGrafter"/>
</dbReference>
<dbReference type="GO" id="GO:0034476">
    <property type="term" value="P:U5 snRNA 3'-end processing"/>
    <property type="evidence" value="ECO:0007669"/>
    <property type="project" value="TreeGrafter"/>
</dbReference>
<dbReference type="AlphaFoldDB" id="A0A9P6NNS4"/>
<dbReference type="GO" id="GO:0000177">
    <property type="term" value="C:cytoplasmic exosome (RNase complex)"/>
    <property type="evidence" value="ECO:0007669"/>
    <property type="project" value="TreeGrafter"/>
</dbReference>
<evidence type="ECO:0000313" key="13">
    <source>
        <dbReference type="Proteomes" id="UP000886653"/>
    </source>
</evidence>
<comment type="similarity">
    <text evidence="3">Belongs to the RNase PH family.</text>
</comment>
<dbReference type="OrthoDB" id="45882at2759"/>
<organism evidence="12 13">
    <name type="scientific">Cronartium quercuum f. sp. fusiforme G11</name>
    <dbReference type="NCBI Taxonomy" id="708437"/>
    <lineage>
        <taxon>Eukaryota</taxon>
        <taxon>Fungi</taxon>
        <taxon>Dikarya</taxon>
        <taxon>Basidiomycota</taxon>
        <taxon>Pucciniomycotina</taxon>
        <taxon>Pucciniomycetes</taxon>
        <taxon>Pucciniales</taxon>
        <taxon>Coleosporiaceae</taxon>
        <taxon>Cronartium</taxon>
    </lineage>
</organism>
<evidence type="ECO:0000256" key="2">
    <source>
        <dbReference type="ARBA" id="ARBA00004604"/>
    </source>
</evidence>
<comment type="caution">
    <text evidence="12">The sequence shown here is derived from an EMBL/GenBank/DDBJ whole genome shotgun (WGS) entry which is preliminary data.</text>
</comment>
<dbReference type="GO" id="GO:0071038">
    <property type="term" value="P:TRAMP-dependent tRNA surveillance pathway"/>
    <property type="evidence" value="ECO:0007669"/>
    <property type="project" value="TreeGrafter"/>
</dbReference>
<evidence type="ECO:0000313" key="12">
    <source>
        <dbReference type="EMBL" id="KAG0149413.1"/>
    </source>
</evidence>
<dbReference type="GO" id="GO:0035925">
    <property type="term" value="F:mRNA 3'-UTR AU-rich region binding"/>
    <property type="evidence" value="ECO:0007669"/>
    <property type="project" value="TreeGrafter"/>
</dbReference>
<dbReference type="EMBL" id="MU167228">
    <property type="protein sequence ID" value="KAG0149413.1"/>
    <property type="molecule type" value="Genomic_DNA"/>
</dbReference>
<protein>
    <recommendedName>
        <fullName evidence="9">Ribosomal RNA-processing protein 43</fullName>
    </recommendedName>
</protein>
<comment type="subcellular location">
    <subcellularLocation>
        <location evidence="1">Cytoplasm</location>
    </subcellularLocation>
    <subcellularLocation>
        <location evidence="2">Nucleus</location>
        <location evidence="2">Nucleolus</location>
    </subcellularLocation>
</comment>
<proteinExistence type="inferred from homology"/>
<dbReference type="GO" id="GO:0016075">
    <property type="term" value="P:rRNA catabolic process"/>
    <property type="evidence" value="ECO:0007669"/>
    <property type="project" value="TreeGrafter"/>
</dbReference>
<evidence type="ECO:0000256" key="6">
    <source>
        <dbReference type="ARBA" id="ARBA00022835"/>
    </source>
</evidence>
<dbReference type="GO" id="GO:0000467">
    <property type="term" value="P:exonucleolytic trimming to generate mature 3'-end of 5.8S rRNA from tricistronic rRNA transcript (SSU-rRNA, 5.8S rRNA, LSU-rRNA)"/>
    <property type="evidence" value="ECO:0007669"/>
    <property type="project" value="TreeGrafter"/>
</dbReference>
<evidence type="ECO:0000256" key="4">
    <source>
        <dbReference type="ARBA" id="ARBA00022490"/>
    </source>
</evidence>